<dbReference type="Proteomes" id="UP000036987">
    <property type="component" value="Unassembled WGS sequence"/>
</dbReference>
<feature type="compositionally biased region" description="Basic and acidic residues" evidence="1">
    <location>
        <begin position="96"/>
        <end position="106"/>
    </location>
</feature>
<organism evidence="2 3">
    <name type="scientific">Zostera marina</name>
    <name type="common">Eelgrass</name>
    <dbReference type="NCBI Taxonomy" id="29655"/>
    <lineage>
        <taxon>Eukaryota</taxon>
        <taxon>Viridiplantae</taxon>
        <taxon>Streptophyta</taxon>
        <taxon>Embryophyta</taxon>
        <taxon>Tracheophyta</taxon>
        <taxon>Spermatophyta</taxon>
        <taxon>Magnoliopsida</taxon>
        <taxon>Liliopsida</taxon>
        <taxon>Zosteraceae</taxon>
        <taxon>Zostera</taxon>
    </lineage>
</organism>
<comment type="caution">
    <text evidence="2">The sequence shown here is derived from an EMBL/GenBank/DDBJ whole genome shotgun (WGS) entry which is preliminary data.</text>
</comment>
<dbReference type="AlphaFoldDB" id="A0A0K9PEX1"/>
<protein>
    <submittedName>
        <fullName evidence="2">Uncharacterized protein</fullName>
    </submittedName>
</protein>
<feature type="region of interest" description="Disordered" evidence="1">
    <location>
        <begin position="96"/>
        <end position="116"/>
    </location>
</feature>
<keyword evidence="3" id="KW-1185">Reference proteome</keyword>
<name>A0A0K9PEX1_ZOSMR</name>
<proteinExistence type="predicted"/>
<evidence type="ECO:0000313" key="2">
    <source>
        <dbReference type="EMBL" id="KMZ67524.1"/>
    </source>
</evidence>
<sequence length="116" mass="13042">MGSRRWVRESGNRETCNRETCNRGSERWTCNREFPKMGSGDLQSRVRQSRVPVPVLQSRRWGPAIASRCSTREDGAPCLRCSIYLTSREDGSRDCLLERSTEDKSTVDVQSEGGGG</sequence>
<feature type="non-terminal residue" evidence="2">
    <location>
        <position position="116"/>
    </location>
</feature>
<accession>A0A0K9PEX1</accession>
<evidence type="ECO:0000256" key="1">
    <source>
        <dbReference type="SAM" id="MobiDB-lite"/>
    </source>
</evidence>
<evidence type="ECO:0000313" key="3">
    <source>
        <dbReference type="Proteomes" id="UP000036987"/>
    </source>
</evidence>
<gene>
    <name evidence="2" type="ORF">ZOSMA_265G00330</name>
</gene>
<reference evidence="3" key="1">
    <citation type="journal article" date="2016" name="Nature">
        <title>The genome of the seagrass Zostera marina reveals angiosperm adaptation to the sea.</title>
        <authorList>
            <person name="Olsen J.L."/>
            <person name="Rouze P."/>
            <person name="Verhelst B."/>
            <person name="Lin Y.-C."/>
            <person name="Bayer T."/>
            <person name="Collen J."/>
            <person name="Dattolo E."/>
            <person name="De Paoli E."/>
            <person name="Dittami S."/>
            <person name="Maumus F."/>
            <person name="Michel G."/>
            <person name="Kersting A."/>
            <person name="Lauritano C."/>
            <person name="Lohaus R."/>
            <person name="Toepel M."/>
            <person name="Tonon T."/>
            <person name="Vanneste K."/>
            <person name="Amirebrahimi M."/>
            <person name="Brakel J."/>
            <person name="Bostroem C."/>
            <person name="Chovatia M."/>
            <person name="Grimwood J."/>
            <person name="Jenkins J.W."/>
            <person name="Jueterbock A."/>
            <person name="Mraz A."/>
            <person name="Stam W.T."/>
            <person name="Tice H."/>
            <person name="Bornberg-Bauer E."/>
            <person name="Green P.J."/>
            <person name="Pearson G.A."/>
            <person name="Procaccini G."/>
            <person name="Duarte C.M."/>
            <person name="Schmutz J."/>
            <person name="Reusch T.B.H."/>
            <person name="Van de Peer Y."/>
        </authorList>
    </citation>
    <scope>NUCLEOTIDE SEQUENCE [LARGE SCALE GENOMIC DNA]</scope>
    <source>
        <strain evidence="3">cv. Finnish</strain>
    </source>
</reference>
<dbReference type="EMBL" id="LFYR01000903">
    <property type="protein sequence ID" value="KMZ67524.1"/>
    <property type="molecule type" value="Genomic_DNA"/>
</dbReference>